<feature type="domain" description="Beta-lactamase class A catalytic" evidence="1">
    <location>
        <begin position="65"/>
        <end position="202"/>
    </location>
</feature>
<proteinExistence type="predicted"/>
<accession>A0AA45C6R5</accession>
<dbReference type="EMBL" id="QGGI01000008">
    <property type="protein sequence ID" value="PWJ93202.1"/>
    <property type="molecule type" value="Genomic_DNA"/>
</dbReference>
<dbReference type="GO" id="GO:0008800">
    <property type="term" value="F:beta-lactamase activity"/>
    <property type="evidence" value="ECO:0007669"/>
    <property type="project" value="InterPro"/>
</dbReference>
<dbReference type="GO" id="GO:0030655">
    <property type="term" value="P:beta-lactam antibiotic catabolic process"/>
    <property type="evidence" value="ECO:0007669"/>
    <property type="project" value="InterPro"/>
</dbReference>
<dbReference type="InterPro" id="IPR000871">
    <property type="entry name" value="Beta-lactam_class-A"/>
</dbReference>
<dbReference type="AlphaFoldDB" id="A0AA45C6R5"/>
<keyword evidence="3" id="KW-1185">Reference proteome</keyword>
<sequence length="234" mass="27393">MINSNNNEKYYISFKNLNNRSIQMAYGNINDIMPSASLIKLFIAGYYLEKLESERSLSIFERDFELMLSESNNESTNKLITALGMDKINEYIIRKGFNSTVLKRKMLDFDSRKNDIDNMTCMLDIERFFELIYFKNLNGNSDERIVEILFKQKINNKIPDFFIGKFSHKTGEIPYDDLNNLLGVEHDVGIFEDEDPYLICLMCNDVSNNEKAIDNIKKLFLKLYNIFIKKQGQS</sequence>
<dbReference type="GO" id="GO:0046677">
    <property type="term" value="P:response to antibiotic"/>
    <property type="evidence" value="ECO:0007669"/>
    <property type="project" value="InterPro"/>
</dbReference>
<evidence type="ECO:0000259" key="1">
    <source>
        <dbReference type="Pfam" id="PF13354"/>
    </source>
</evidence>
<dbReference type="Pfam" id="PF13354">
    <property type="entry name" value="Beta-lactamase2"/>
    <property type="match status" value="1"/>
</dbReference>
<reference evidence="2 3" key="1">
    <citation type="submission" date="2018-05" db="EMBL/GenBank/DDBJ databases">
        <title>Genomic Encyclopedia of Type Strains, Phase IV (KMG-IV): sequencing the most valuable type-strain genomes for metagenomic binning, comparative biology and taxonomic classification.</title>
        <authorList>
            <person name="Goeker M."/>
        </authorList>
    </citation>
    <scope>NUCLEOTIDE SEQUENCE [LARGE SCALE GENOMIC DNA]</scope>
    <source>
        <strain evidence="2 3">DSM 24906</strain>
    </source>
</reference>
<name>A0AA45C6R5_9BACT</name>
<evidence type="ECO:0000313" key="2">
    <source>
        <dbReference type="EMBL" id="PWJ93202.1"/>
    </source>
</evidence>
<dbReference type="InterPro" id="IPR012338">
    <property type="entry name" value="Beta-lactam/transpept-like"/>
</dbReference>
<protein>
    <submittedName>
        <fullName evidence="2">Beta-lactamase class A</fullName>
    </submittedName>
</protein>
<organism evidence="2 3">
    <name type="scientific">Oceanotoga teriensis</name>
    <dbReference type="NCBI Taxonomy" id="515440"/>
    <lineage>
        <taxon>Bacteria</taxon>
        <taxon>Thermotogati</taxon>
        <taxon>Thermotogota</taxon>
        <taxon>Thermotogae</taxon>
        <taxon>Petrotogales</taxon>
        <taxon>Petrotogaceae</taxon>
        <taxon>Oceanotoga</taxon>
    </lineage>
</organism>
<evidence type="ECO:0000313" key="3">
    <source>
        <dbReference type="Proteomes" id="UP000245921"/>
    </source>
</evidence>
<dbReference type="SUPFAM" id="SSF56601">
    <property type="entry name" value="beta-lactamase/transpeptidase-like"/>
    <property type="match status" value="1"/>
</dbReference>
<dbReference type="PANTHER" id="PTHR35333">
    <property type="entry name" value="BETA-LACTAMASE"/>
    <property type="match status" value="1"/>
</dbReference>
<dbReference type="Proteomes" id="UP000245921">
    <property type="component" value="Unassembled WGS sequence"/>
</dbReference>
<dbReference type="Gene3D" id="3.40.710.10">
    <property type="entry name" value="DD-peptidase/beta-lactamase superfamily"/>
    <property type="match status" value="1"/>
</dbReference>
<comment type="caution">
    <text evidence="2">The sequence shown here is derived from an EMBL/GenBank/DDBJ whole genome shotgun (WGS) entry which is preliminary data.</text>
</comment>
<dbReference type="InterPro" id="IPR045155">
    <property type="entry name" value="Beta-lactam_cat"/>
</dbReference>
<gene>
    <name evidence="2" type="ORF">C7380_10831</name>
</gene>
<dbReference type="PANTHER" id="PTHR35333:SF3">
    <property type="entry name" value="BETA-LACTAMASE-TYPE TRANSPEPTIDASE FOLD CONTAINING PROTEIN"/>
    <property type="match status" value="1"/>
</dbReference>
<dbReference type="RefSeq" id="WP_109604732.1">
    <property type="nucleotide sequence ID" value="NZ_JAMHJO010000022.1"/>
</dbReference>